<evidence type="ECO:0000256" key="1">
    <source>
        <dbReference type="SAM" id="MobiDB-lite"/>
    </source>
</evidence>
<evidence type="ECO:0000256" key="2">
    <source>
        <dbReference type="SAM" id="Phobius"/>
    </source>
</evidence>
<dbReference type="EMBL" id="JAWLNX010000001">
    <property type="protein sequence ID" value="MEB3365957.1"/>
    <property type="molecule type" value="Genomic_DNA"/>
</dbReference>
<reference evidence="3 4" key="1">
    <citation type="submission" date="2023-10" db="EMBL/GenBank/DDBJ databases">
        <title>Saccharopolyspora sp. nov., isolated from mangrove soil.</title>
        <authorList>
            <person name="Lu Y."/>
            <person name="Liu W."/>
        </authorList>
    </citation>
    <scope>NUCLEOTIDE SEQUENCE [LARGE SCALE GENOMIC DNA]</scope>
    <source>
        <strain evidence="3 4">S2-29</strain>
    </source>
</reference>
<comment type="caution">
    <text evidence="3">The sequence shown here is derived from an EMBL/GenBank/DDBJ whole genome shotgun (WGS) entry which is preliminary data.</text>
</comment>
<evidence type="ECO:0000313" key="3">
    <source>
        <dbReference type="EMBL" id="MEB3365957.1"/>
    </source>
</evidence>
<gene>
    <name evidence="3" type="ORF">R4I43_00945</name>
</gene>
<keyword evidence="2" id="KW-0812">Transmembrane</keyword>
<feature type="region of interest" description="Disordered" evidence="1">
    <location>
        <begin position="93"/>
        <end position="121"/>
    </location>
</feature>
<name>A0ABU6A3E5_9PSEU</name>
<feature type="transmembrane region" description="Helical" evidence="2">
    <location>
        <begin position="12"/>
        <end position="37"/>
    </location>
</feature>
<keyword evidence="4" id="KW-1185">Reference proteome</keyword>
<accession>A0ABU6A3E5</accession>
<keyword evidence="2" id="KW-0472">Membrane</keyword>
<dbReference type="Proteomes" id="UP001327093">
    <property type="component" value="Unassembled WGS sequence"/>
</dbReference>
<proteinExistence type="predicted"/>
<keyword evidence="2" id="KW-1133">Transmembrane helix</keyword>
<feature type="transmembrane region" description="Helical" evidence="2">
    <location>
        <begin position="44"/>
        <end position="63"/>
    </location>
</feature>
<evidence type="ECO:0000313" key="4">
    <source>
        <dbReference type="Proteomes" id="UP001327093"/>
    </source>
</evidence>
<sequence>MSIKRFETGSHTTAALILTAATLTLLFGLGGSLLALLKGSRTGRLLVTLCCTFYLVNGTVTLAQGNIGSTVQLLVAIPLAVLWWLPATSNALRTRRTTSERSARTSVSGDVRRGRGVGGPG</sequence>
<feature type="transmembrane region" description="Helical" evidence="2">
    <location>
        <begin position="69"/>
        <end position="86"/>
    </location>
</feature>
<dbReference type="RefSeq" id="WP_324263542.1">
    <property type="nucleotide sequence ID" value="NZ_JAWLNX010000001.1"/>
</dbReference>
<protein>
    <submittedName>
        <fullName evidence="3">Uncharacterized protein</fullName>
    </submittedName>
</protein>
<organism evidence="3 4">
    <name type="scientific">Saccharopolyspora mangrovi</name>
    <dbReference type="NCBI Taxonomy" id="3082379"/>
    <lineage>
        <taxon>Bacteria</taxon>
        <taxon>Bacillati</taxon>
        <taxon>Actinomycetota</taxon>
        <taxon>Actinomycetes</taxon>
        <taxon>Pseudonocardiales</taxon>
        <taxon>Pseudonocardiaceae</taxon>
        <taxon>Saccharopolyspora</taxon>
    </lineage>
</organism>